<evidence type="ECO:0000256" key="5">
    <source>
        <dbReference type="ARBA" id="ARBA00022898"/>
    </source>
</evidence>
<dbReference type="PRINTS" id="PR00753">
    <property type="entry name" value="ACCSYNTHASE"/>
</dbReference>
<dbReference type="Gene3D" id="3.90.1150.10">
    <property type="entry name" value="Aspartate Aminotransferase, domain 1"/>
    <property type="match status" value="1"/>
</dbReference>
<protein>
    <recommendedName>
        <fullName evidence="6">Aminotransferase</fullName>
        <ecNumber evidence="6">2.6.1.-</ecNumber>
    </recommendedName>
</protein>
<keyword evidence="3 6" id="KW-0032">Aminotransferase</keyword>
<dbReference type="GO" id="GO:0006520">
    <property type="term" value="P:amino acid metabolic process"/>
    <property type="evidence" value="ECO:0007669"/>
    <property type="project" value="InterPro"/>
</dbReference>
<dbReference type="AlphaFoldDB" id="A0A934NDM1"/>
<evidence type="ECO:0000313" key="8">
    <source>
        <dbReference type="EMBL" id="MBJ7603303.1"/>
    </source>
</evidence>
<dbReference type="PANTHER" id="PTHR46383:SF1">
    <property type="entry name" value="ASPARTATE AMINOTRANSFERASE"/>
    <property type="match status" value="1"/>
</dbReference>
<dbReference type="FunFam" id="3.40.640.10:FF:000033">
    <property type="entry name" value="Aspartate aminotransferase"/>
    <property type="match status" value="1"/>
</dbReference>
<dbReference type="EC" id="2.6.1.-" evidence="6"/>
<reference evidence="8 9" key="1">
    <citation type="submission" date="2020-10" db="EMBL/GenBank/DDBJ databases">
        <title>Ca. Dormibacterota MAGs.</title>
        <authorList>
            <person name="Montgomery K."/>
        </authorList>
    </citation>
    <scope>NUCLEOTIDE SEQUENCE [LARGE SCALE GENOMIC DNA]</scope>
    <source>
        <strain evidence="8">SC8811_S16_3</strain>
    </source>
</reference>
<gene>
    <name evidence="8" type="ORF">JF888_08970</name>
</gene>
<evidence type="ECO:0000313" key="9">
    <source>
        <dbReference type="Proteomes" id="UP000620075"/>
    </source>
</evidence>
<dbReference type="InterPro" id="IPR004838">
    <property type="entry name" value="NHTrfase_class1_PyrdxlP-BS"/>
</dbReference>
<feature type="domain" description="Aminotransferase class I/classII large" evidence="7">
    <location>
        <begin position="29"/>
        <end position="387"/>
    </location>
</feature>
<comment type="similarity">
    <text evidence="2 6">Belongs to the class-I pyridoxal-phosphate-dependent aminotransferase family.</text>
</comment>
<organism evidence="8 9">
    <name type="scientific">Candidatus Dormiibacter inghamiae</name>
    <dbReference type="NCBI Taxonomy" id="3127013"/>
    <lineage>
        <taxon>Bacteria</taxon>
        <taxon>Bacillati</taxon>
        <taxon>Candidatus Dormiibacterota</taxon>
        <taxon>Candidatus Dormibacteria</taxon>
        <taxon>Candidatus Dormibacterales</taxon>
        <taxon>Candidatus Dormibacteraceae</taxon>
        <taxon>Candidatus Dormiibacter</taxon>
    </lineage>
</organism>
<evidence type="ECO:0000256" key="3">
    <source>
        <dbReference type="ARBA" id="ARBA00022576"/>
    </source>
</evidence>
<evidence type="ECO:0000256" key="4">
    <source>
        <dbReference type="ARBA" id="ARBA00022679"/>
    </source>
</evidence>
<evidence type="ECO:0000256" key="6">
    <source>
        <dbReference type="RuleBase" id="RU000481"/>
    </source>
</evidence>
<dbReference type="InterPro" id="IPR015422">
    <property type="entry name" value="PyrdxlP-dep_Trfase_small"/>
</dbReference>
<keyword evidence="5" id="KW-0663">Pyridoxal phosphate</keyword>
<comment type="caution">
    <text evidence="8">The sequence shown here is derived from an EMBL/GenBank/DDBJ whole genome shotgun (WGS) entry which is preliminary data.</text>
</comment>
<sequence length="394" mass="41846">MSERARLLRPSATIATDARAKALAASGVDVVNLTAGEPDFDTMPAARSGGLEAIEAGFTRYTPVAGIPELRAAIAEKLLRDNGISCEPEQIVVSNGAKQSIYNALMVLVDPGDEVIMPSPCWVSYPEIVSLAGGVPVLVDTSSNGYRLSAEAVAAAVTSRTKVVMLNSPSNPVGTVATDAELRELVALCVARDLYVISDEIYEKLVYGSAEFVSIASLGEEIQRLTITVNGFSKAYAMTGWRMGYAAAEPQIVAAMTNLQSQCTSGASSISQRAALAALNGDQAPLESMRQQFDRRRQLVLQRLSAMPGVVIEAVPEGAFYIFPRVSDIYGRMASGNRSSGSVGFADFLLEAARVAVVPGLPFGSDDHIRVSYASSLERLAEGMNRIESVVRSL</sequence>
<dbReference type="SUPFAM" id="SSF53383">
    <property type="entry name" value="PLP-dependent transferases"/>
    <property type="match status" value="1"/>
</dbReference>
<accession>A0A934NDM1</accession>
<keyword evidence="4 6" id="KW-0808">Transferase</keyword>
<dbReference type="InterPro" id="IPR004839">
    <property type="entry name" value="Aminotransferase_I/II_large"/>
</dbReference>
<evidence type="ECO:0000256" key="1">
    <source>
        <dbReference type="ARBA" id="ARBA00001933"/>
    </source>
</evidence>
<comment type="cofactor">
    <cofactor evidence="1 6">
        <name>pyridoxal 5'-phosphate</name>
        <dbReference type="ChEBI" id="CHEBI:597326"/>
    </cofactor>
</comment>
<dbReference type="Gene3D" id="3.40.640.10">
    <property type="entry name" value="Type I PLP-dependent aspartate aminotransferase-like (Major domain)"/>
    <property type="match status" value="1"/>
</dbReference>
<dbReference type="PANTHER" id="PTHR46383">
    <property type="entry name" value="ASPARTATE AMINOTRANSFERASE"/>
    <property type="match status" value="1"/>
</dbReference>
<evidence type="ECO:0000256" key="2">
    <source>
        <dbReference type="ARBA" id="ARBA00007441"/>
    </source>
</evidence>
<dbReference type="InterPro" id="IPR015424">
    <property type="entry name" value="PyrdxlP-dep_Trfase"/>
</dbReference>
<proteinExistence type="inferred from homology"/>
<dbReference type="InterPro" id="IPR015421">
    <property type="entry name" value="PyrdxlP-dep_Trfase_major"/>
</dbReference>
<dbReference type="CDD" id="cd00609">
    <property type="entry name" value="AAT_like"/>
    <property type="match status" value="1"/>
</dbReference>
<dbReference type="EMBL" id="JAEKNQ010000035">
    <property type="protein sequence ID" value="MBJ7603303.1"/>
    <property type="molecule type" value="Genomic_DNA"/>
</dbReference>
<dbReference type="GO" id="GO:0008483">
    <property type="term" value="F:transaminase activity"/>
    <property type="evidence" value="ECO:0007669"/>
    <property type="project" value="UniProtKB-KW"/>
</dbReference>
<evidence type="ECO:0000259" key="7">
    <source>
        <dbReference type="Pfam" id="PF00155"/>
    </source>
</evidence>
<dbReference type="Pfam" id="PF00155">
    <property type="entry name" value="Aminotran_1_2"/>
    <property type="match status" value="1"/>
</dbReference>
<name>A0A934NDM1_9BACT</name>
<dbReference type="InterPro" id="IPR050596">
    <property type="entry name" value="AspAT/PAT-like"/>
</dbReference>
<dbReference type="GO" id="GO:0030170">
    <property type="term" value="F:pyridoxal phosphate binding"/>
    <property type="evidence" value="ECO:0007669"/>
    <property type="project" value="InterPro"/>
</dbReference>
<dbReference type="Proteomes" id="UP000620075">
    <property type="component" value="Unassembled WGS sequence"/>
</dbReference>
<dbReference type="PROSITE" id="PS00105">
    <property type="entry name" value="AA_TRANSFER_CLASS_1"/>
    <property type="match status" value="1"/>
</dbReference>